<dbReference type="EMBL" id="AUSV01000032">
    <property type="protein sequence ID" value="ESP93691.1"/>
    <property type="molecule type" value="Genomic_DNA"/>
</dbReference>
<protein>
    <submittedName>
        <fullName evidence="2">Uncharacterized protein</fullName>
    </submittedName>
</protein>
<feature type="compositionally biased region" description="Polar residues" evidence="1">
    <location>
        <begin position="1"/>
        <end position="27"/>
    </location>
</feature>
<comment type="caution">
    <text evidence="2">The sequence shown here is derived from an EMBL/GenBank/DDBJ whole genome shotgun (WGS) entry which is preliminary data.</text>
</comment>
<feature type="region of interest" description="Disordered" evidence="1">
    <location>
        <begin position="1"/>
        <end position="28"/>
    </location>
</feature>
<organism evidence="2 3">
    <name type="scientific">Pseudoalteromonas luteoviolacea (strain 2ta16)</name>
    <dbReference type="NCBI Taxonomy" id="1353533"/>
    <lineage>
        <taxon>Bacteria</taxon>
        <taxon>Pseudomonadati</taxon>
        <taxon>Pseudomonadota</taxon>
        <taxon>Gammaproteobacteria</taxon>
        <taxon>Alteromonadales</taxon>
        <taxon>Pseudoalteromonadaceae</taxon>
        <taxon>Pseudoalteromonas</taxon>
    </lineage>
</organism>
<accession>V4H879</accession>
<dbReference type="Proteomes" id="UP000017820">
    <property type="component" value="Unassembled WGS sequence"/>
</dbReference>
<sequence>MFKSMKNNKLTTSAQNSEIKQSKSSVGFGTAPRFQKGFVTKTGLQGKILGSEGKDKQKAHTKKHEKAKSKFRTNNQFESTVNNIYGFIKEHDLESLMAKSNIAYLKRISDSSDRWQEYYNKNTHSEAEKLEALKHIEQELSKPHPVINEDDRKKIAQGSLNLSNYLKRGLQQVDTIWKSLKTDKEKEDYVRQSLDSRELAYGRVVMQVSVNPSTLDPEIRSILLKQHSTLPETAKMQATLDMDHFARYIVNKEGPAEEVMKSYSRENNIKIQDLAVNKKQYREQLELNFAFFDEVKFNKLWG</sequence>
<evidence type="ECO:0000313" key="3">
    <source>
        <dbReference type="Proteomes" id="UP000017820"/>
    </source>
</evidence>
<proteinExistence type="predicted"/>
<dbReference type="GeneID" id="29920468"/>
<feature type="region of interest" description="Disordered" evidence="1">
    <location>
        <begin position="49"/>
        <end position="71"/>
    </location>
</feature>
<dbReference type="PATRIC" id="fig|1353533.3.peg.1844"/>
<gene>
    <name evidence="2" type="ORF">PL2TA16_02895</name>
</gene>
<reference evidence="2 3" key="1">
    <citation type="submission" date="2013-07" db="EMBL/GenBank/DDBJ databases">
        <title>Draft genome sequence of Pseudoalteromonas luteoviolacea 2ta16.</title>
        <authorList>
            <person name="Allen E.E."/>
            <person name="Azam F."/>
            <person name="Podell S."/>
        </authorList>
    </citation>
    <scope>NUCLEOTIDE SEQUENCE [LARGE SCALE GENOMIC DNA]</scope>
    <source>
        <strain evidence="2 3">2ta16</strain>
    </source>
</reference>
<feature type="compositionally biased region" description="Basic residues" evidence="1">
    <location>
        <begin position="59"/>
        <end position="71"/>
    </location>
</feature>
<name>V4H879_PSEL2</name>
<evidence type="ECO:0000256" key="1">
    <source>
        <dbReference type="SAM" id="MobiDB-lite"/>
    </source>
</evidence>
<dbReference type="RefSeq" id="WP_023398776.1">
    <property type="nucleotide sequence ID" value="NZ_AUSV01000032.1"/>
</dbReference>
<evidence type="ECO:0000313" key="2">
    <source>
        <dbReference type="EMBL" id="ESP93691.1"/>
    </source>
</evidence>
<dbReference type="AlphaFoldDB" id="V4H879"/>